<gene>
    <name evidence="9" type="primary">coaD</name>
    <name evidence="11" type="ORF">ENV38_04210</name>
</gene>
<dbReference type="AlphaFoldDB" id="A0A7V3NTP4"/>
<accession>A0A7V3NTP4</accession>
<dbReference type="PANTHER" id="PTHR21342">
    <property type="entry name" value="PHOSPHOPANTETHEINE ADENYLYLTRANSFERASE"/>
    <property type="match status" value="1"/>
</dbReference>
<feature type="binding site" evidence="9">
    <location>
        <position position="75"/>
    </location>
    <ligand>
        <name>substrate</name>
    </ligand>
</feature>
<dbReference type="EMBL" id="DTGD01000155">
    <property type="protein sequence ID" value="HGB36088.1"/>
    <property type="molecule type" value="Genomic_DNA"/>
</dbReference>
<name>A0A7V3NTP4_UNCW3</name>
<dbReference type="UniPathway" id="UPA00241">
    <property type="reaction ID" value="UER00355"/>
</dbReference>
<evidence type="ECO:0000259" key="10">
    <source>
        <dbReference type="Pfam" id="PF01467"/>
    </source>
</evidence>
<comment type="pathway">
    <text evidence="9">Cofactor biosynthesis; coenzyme A biosynthesis; CoA from (R)-pantothenate: step 4/5.</text>
</comment>
<feature type="binding site" evidence="9">
    <location>
        <position position="18"/>
    </location>
    <ligand>
        <name>ATP</name>
        <dbReference type="ChEBI" id="CHEBI:30616"/>
    </ligand>
</feature>
<dbReference type="GO" id="GO:0004595">
    <property type="term" value="F:pantetheine-phosphate adenylyltransferase activity"/>
    <property type="evidence" value="ECO:0007669"/>
    <property type="project" value="UniProtKB-UniRule"/>
</dbReference>
<dbReference type="InterPro" id="IPR014729">
    <property type="entry name" value="Rossmann-like_a/b/a_fold"/>
</dbReference>
<comment type="similarity">
    <text evidence="9">Belongs to the bacterial CoaD family.</text>
</comment>
<feature type="binding site" evidence="9">
    <location>
        <begin position="10"/>
        <end position="11"/>
    </location>
    <ligand>
        <name>ATP</name>
        <dbReference type="ChEBI" id="CHEBI:30616"/>
    </ligand>
</feature>
<comment type="subunit">
    <text evidence="9">Homohexamer.</text>
</comment>
<evidence type="ECO:0000256" key="7">
    <source>
        <dbReference type="ARBA" id="ARBA00022993"/>
    </source>
</evidence>
<dbReference type="PANTHER" id="PTHR21342:SF1">
    <property type="entry name" value="PHOSPHOPANTETHEINE ADENYLYLTRANSFERASE"/>
    <property type="match status" value="1"/>
</dbReference>
<dbReference type="GO" id="GO:0005524">
    <property type="term" value="F:ATP binding"/>
    <property type="evidence" value="ECO:0007669"/>
    <property type="project" value="UniProtKB-KW"/>
</dbReference>
<dbReference type="HAMAP" id="MF_00151">
    <property type="entry name" value="PPAT_bact"/>
    <property type="match status" value="1"/>
</dbReference>
<dbReference type="Pfam" id="PF01467">
    <property type="entry name" value="CTP_transf_like"/>
    <property type="match status" value="1"/>
</dbReference>
<keyword evidence="1 9" id="KW-0963">Cytoplasm</keyword>
<dbReference type="InterPro" id="IPR004821">
    <property type="entry name" value="Cyt_trans-like"/>
</dbReference>
<keyword evidence="5 9" id="KW-0067">ATP-binding</keyword>
<organism evidence="11">
    <name type="scientific">candidate division WOR-3 bacterium</name>
    <dbReference type="NCBI Taxonomy" id="2052148"/>
    <lineage>
        <taxon>Bacteria</taxon>
        <taxon>Bacteria division WOR-3</taxon>
    </lineage>
</organism>
<evidence type="ECO:0000256" key="9">
    <source>
        <dbReference type="HAMAP-Rule" id="MF_00151"/>
    </source>
</evidence>
<keyword evidence="2 9" id="KW-0808">Transferase</keyword>
<comment type="cofactor">
    <cofactor evidence="9">
        <name>Mg(2+)</name>
        <dbReference type="ChEBI" id="CHEBI:18420"/>
    </cofactor>
</comment>
<feature type="binding site" evidence="9">
    <location>
        <position position="100"/>
    </location>
    <ligand>
        <name>ATP</name>
        <dbReference type="ChEBI" id="CHEBI:30616"/>
    </ligand>
</feature>
<comment type="subcellular location">
    <subcellularLocation>
        <location evidence="9">Cytoplasm</location>
    </subcellularLocation>
</comment>
<dbReference type="NCBIfam" id="TIGR00125">
    <property type="entry name" value="cyt_tran_rel"/>
    <property type="match status" value="1"/>
</dbReference>
<feature type="binding site" evidence="9">
    <location>
        <position position="10"/>
    </location>
    <ligand>
        <name>substrate</name>
    </ligand>
</feature>
<dbReference type="SUPFAM" id="SSF52374">
    <property type="entry name" value="Nucleotidylyl transferase"/>
    <property type="match status" value="1"/>
</dbReference>
<dbReference type="Gene3D" id="3.40.50.620">
    <property type="entry name" value="HUPs"/>
    <property type="match status" value="1"/>
</dbReference>
<protein>
    <recommendedName>
        <fullName evidence="9">Phosphopantetheine adenylyltransferase</fullName>
        <ecNumber evidence="9">2.7.7.3</ecNumber>
    </recommendedName>
    <alternativeName>
        <fullName evidence="9">Dephospho-CoA pyrophosphorylase</fullName>
    </alternativeName>
    <alternativeName>
        <fullName evidence="9">Pantetheine-phosphate adenylyltransferase</fullName>
        <shortName evidence="9">PPAT</shortName>
    </alternativeName>
</protein>
<dbReference type="PRINTS" id="PR01020">
    <property type="entry name" value="LPSBIOSNTHSS"/>
</dbReference>
<evidence type="ECO:0000313" key="11">
    <source>
        <dbReference type="EMBL" id="HGB36088.1"/>
    </source>
</evidence>
<evidence type="ECO:0000256" key="4">
    <source>
        <dbReference type="ARBA" id="ARBA00022741"/>
    </source>
</evidence>
<dbReference type="NCBIfam" id="TIGR01510">
    <property type="entry name" value="coaD_prev_kdtB"/>
    <property type="match status" value="1"/>
</dbReference>
<sequence>MYTTACYPGTFDPITLGHVDIIKRASRLFERVVVVVANPVHKKSLFSIEERVRMVEESVANLPNVEVRTLESKLLMDFCKDNKIGIVIRGMRAVSDFEYEFKMAWMNRKLFPEIEVVFLLPSEEYTYLSSTLVKEIATLGGDISPLVPEPVLKYAHLIRERIYRAGLGDEKEHSL</sequence>
<feature type="binding site" evidence="9">
    <location>
        <begin position="125"/>
        <end position="131"/>
    </location>
    <ligand>
        <name>ATP</name>
        <dbReference type="ChEBI" id="CHEBI:30616"/>
    </ligand>
</feature>
<keyword evidence="7 9" id="KW-0173">Coenzyme A biosynthesis</keyword>
<evidence type="ECO:0000256" key="5">
    <source>
        <dbReference type="ARBA" id="ARBA00022840"/>
    </source>
</evidence>
<feature type="binding site" evidence="9">
    <location>
        <position position="89"/>
    </location>
    <ligand>
        <name>substrate</name>
    </ligand>
</feature>
<dbReference type="GO" id="GO:0005737">
    <property type="term" value="C:cytoplasm"/>
    <property type="evidence" value="ECO:0007669"/>
    <property type="project" value="UniProtKB-SubCell"/>
</dbReference>
<dbReference type="InterPro" id="IPR001980">
    <property type="entry name" value="PPAT"/>
</dbReference>
<comment type="function">
    <text evidence="9">Reversibly transfers an adenylyl group from ATP to 4'-phosphopantetheine, yielding dephospho-CoA (dPCoA) and pyrophosphate.</text>
</comment>
<evidence type="ECO:0000256" key="8">
    <source>
        <dbReference type="ARBA" id="ARBA00029346"/>
    </source>
</evidence>
<comment type="caution">
    <text evidence="11">The sequence shown here is derived from an EMBL/GenBank/DDBJ whole genome shotgun (WGS) entry which is preliminary data.</text>
</comment>
<feature type="binding site" evidence="9">
    <location>
        <begin position="90"/>
        <end position="92"/>
    </location>
    <ligand>
        <name>ATP</name>
        <dbReference type="ChEBI" id="CHEBI:30616"/>
    </ligand>
</feature>
<evidence type="ECO:0000256" key="3">
    <source>
        <dbReference type="ARBA" id="ARBA00022695"/>
    </source>
</evidence>
<evidence type="ECO:0000256" key="2">
    <source>
        <dbReference type="ARBA" id="ARBA00022679"/>
    </source>
</evidence>
<reference evidence="11" key="1">
    <citation type="journal article" date="2020" name="mSystems">
        <title>Genome- and Community-Level Interaction Insights into Carbon Utilization and Element Cycling Functions of Hydrothermarchaeota in Hydrothermal Sediment.</title>
        <authorList>
            <person name="Zhou Z."/>
            <person name="Liu Y."/>
            <person name="Xu W."/>
            <person name="Pan J."/>
            <person name="Luo Z.H."/>
            <person name="Li M."/>
        </authorList>
    </citation>
    <scope>NUCLEOTIDE SEQUENCE [LARGE SCALE GENOMIC DNA]</scope>
    <source>
        <strain evidence="11">SpSt-754</strain>
    </source>
</reference>
<dbReference type="EC" id="2.7.7.3" evidence="9"/>
<dbReference type="CDD" id="cd02163">
    <property type="entry name" value="PPAT"/>
    <property type="match status" value="1"/>
</dbReference>
<feature type="domain" description="Cytidyltransferase-like" evidence="10">
    <location>
        <begin position="7"/>
        <end position="135"/>
    </location>
</feature>
<feature type="site" description="Transition state stabilizer" evidence="9">
    <location>
        <position position="18"/>
    </location>
</feature>
<proteinExistence type="inferred from homology"/>
<feature type="binding site" evidence="9">
    <location>
        <position position="42"/>
    </location>
    <ligand>
        <name>substrate</name>
    </ligand>
</feature>
<comment type="catalytic activity">
    <reaction evidence="8 9">
        <text>(R)-4'-phosphopantetheine + ATP + H(+) = 3'-dephospho-CoA + diphosphate</text>
        <dbReference type="Rhea" id="RHEA:19801"/>
        <dbReference type="ChEBI" id="CHEBI:15378"/>
        <dbReference type="ChEBI" id="CHEBI:30616"/>
        <dbReference type="ChEBI" id="CHEBI:33019"/>
        <dbReference type="ChEBI" id="CHEBI:57328"/>
        <dbReference type="ChEBI" id="CHEBI:61723"/>
        <dbReference type="EC" id="2.7.7.3"/>
    </reaction>
</comment>
<evidence type="ECO:0000256" key="6">
    <source>
        <dbReference type="ARBA" id="ARBA00022842"/>
    </source>
</evidence>
<evidence type="ECO:0000256" key="1">
    <source>
        <dbReference type="ARBA" id="ARBA00022490"/>
    </source>
</evidence>
<keyword evidence="3 9" id="KW-0548">Nucleotidyltransferase</keyword>
<keyword evidence="4 9" id="KW-0547">Nucleotide-binding</keyword>
<dbReference type="GO" id="GO:0015937">
    <property type="term" value="P:coenzyme A biosynthetic process"/>
    <property type="evidence" value="ECO:0007669"/>
    <property type="project" value="UniProtKB-UniRule"/>
</dbReference>
<keyword evidence="6 9" id="KW-0460">Magnesium</keyword>